<dbReference type="GO" id="GO:0003676">
    <property type="term" value="F:nucleic acid binding"/>
    <property type="evidence" value="ECO:0007669"/>
    <property type="project" value="InterPro"/>
</dbReference>
<dbReference type="InterPro" id="IPR051189">
    <property type="entry name" value="Splicing_assoc_domain"/>
</dbReference>
<accession>A0A4P9YHK2</accession>
<proteinExistence type="predicted"/>
<feature type="domain" description="G-patch" evidence="1">
    <location>
        <begin position="102"/>
        <end position="145"/>
    </location>
</feature>
<protein>
    <submittedName>
        <fullName evidence="2">G-patch-domain-containing protein</fullName>
    </submittedName>
</protein>
<evidence type="ECO:0000313" key="3">
    <source>
        <dbReference type="Proteomes" id="UP000281549"/>
    </source>
</evidence>
<evidence type="ECO:0000259" key="1">
    <source>
        <dbReference type="PROSITE" id="PS50174"/>
    </source>
</evidence>
<organism evidence="2 3">
    <name type="scientific">Rozella allomycis (strain CSF55)</name>
    <dbReference type="NCBI Taxonomy" id="988480"/>
    <lineage>
        <taxon>Eukaryota</taxon>
        <taxon>Fungi</taxon>
        <taxon>Fungi incertae sedis</taxon>
        <taxon>Cryptomycota</taxon>
        <taxon>Cryptomycota incertae sedis</taxon>
        <taxon>Rozella</taxon>
    </lineage>
</organism>
<sequence length="145" mass="16116">DSFALPPMPKQNRRDFGYLANCYKLNAHHSGNGKTRFLVLTKTSASCIPKDIDQVQQILERLRNDNVNTKVKTNPPKLGIIKYKFLIEHGKVVGENSNPLDETNKGNKLLQKLGWVPGTGLGLENNGIVDPVVSVIRQKRRGLGT</sequence>
<reference evidence="3" key="1">
    <citation type="journal article" date="2018" name="Nat. Microbiol.">
        <title>Leveraging single-cell genomics to expand the fungal tree of life.</title>
        <authorList>
            <person name="Ahrendt S.R."/>
            <person name="Quandt C.A."/>
            <person name="Ciobanu D."/>
            <person name="Clum A."/>
            <person name="Salamov A."/>
            <person name="Andreopoulos B."/>
            <person name="Cheng J.F."/>
            <person name="Woyke T."/>
            <person name="Pelin A."/>
            <person name="Henrissat B."/>
            <person name="Reynolds N.K."/>
            <person name="Benny G.L."/>
            <person name="Smith M.E."/>
            <person name="James T.Y."/>
            <person name="Grigoriev I.V."/>
        </authorList>
    </citation>
    <scope>NUCLEOTIDE SEQUENCE [LARGE SCALE GENOMIC DNA]</scope>
    <source>
        <strain evidence="3">CSF55</strain>
    </source>
</reference>
<gene>
    <name evidence="2" type="ORF">ROZALSC1DRAFT_14729</name>
</gene>
<dbReference type="InterPro" id="IPR000467">
    <property type="entry name" value="G_patch_dom"/>
</dbReference>
<dbReference type="AlphaFoldDB" id="A0A4P9YHK2"/>
<dbReference type="PROSITE" id="PS50174">
    <property type="entry name" value="G_PATCH"/>
    <property type="match status" value="1"/>
</dbReference>
<dbReference type="Proteomes" id="UP000281549">
    <property type="component" value="Unassembled WGS sequence"/>
</dbReference>
<dbReference type="EMBL" id="ML005359">
    <property type="protein sequence ID" value="RKP18825.1"/>
    <property type="molecule type" value="Genomic_DNA"/>
</dbReference>
<name>A0A4P9YHK2_ROZAC</name>
<dbReference type="SMART" id="SM00443">
    <property type="entry name" value="G_patch"/>
    <property type="match status" value="1"/>
</dbReference>
<dbReference type="PANTHER" id="PTHR14195">
    <property type="entry name" value="G PATCH DOMAIN CONTAINING PROTEIN 2"/>
    <property type="match status" value="1"/>
</dbReference>
<evidence type="ECO:0000313" key="2">
    <source>
        <dbReference type="EMBL" id="RKP18825.1"/>
    </source>
</evidence>
<dbReference type="Pfam" id="PF01585">
    <property type="entry name" value="G-patch"/>
    <property type="match status" value="1"/>
</dbReference>
<feature type="non-terminal residue" evidence="2">
    <location>
        <position position="1"/>
    </location>
</feature>